<dbReference type="GO" id="GO:0006308">
    <property type="term" value="P:DNA catabolic process"/>
    <property type="evidence" value="ECO:0007669"/>
    <property type="project" value="UniProtKB-UniRule"/>
</dbReference>
<dbReference type="NCBIfam" id="TIGR00237">
    <property type="entry name" value="xseA"/>
    <property type="match status" value="1"/>
</dbReference>
<name>A0A432MD56_9BACT</name>
<keyword evidence="1" id="KW-0963">Cytoplasm</keyword>
<dbReference type="GO" id="GO:0005737">
    <property type="term" value="C:cytoplasm"/>
    <property type="evidence" value="ECO:0007669"/>
    <property type="project" value="UniProtKB-SubCell"/>
</dbReference>
<evidence type="ECO:0000313" key="10">
    <source>
        <dbReference type="Proteomes" id="UP000280296"/>
    </source>
</evidence>
<reference evidence="9 10" key="2">
    <citation type="submission" date="2019-01" db="EMBL/GenBank/DDBJ databases">
        <title>Tautonia sociabilis, a novel thermotolerant planctomycete of Isosphaeraceae family, isolated from a 4000 m deep subterranean habitat.</title>
        <authorList>
            <person name="Kovaleva O.L."/>
            <person name="Elcheninov A.G."/>
            <person name="Van Heerden E."/>
            <person name="Toshchakov S.V."/>
            <person name="Novikov A."/>
            <person name="Bonch-Osmolovskaya E.A."/>
            <person name="Kublanov I.V."/>
        </authorList>
    </citation>
    <scope>NUCLEOTIDE SEQUENCE [LARGE SCALE GENOMIC DNA]</scope>
    <source>
        <strain evidence="9 10">GM2012</strain>
    </source>
</reference>
<proteinExistence type="inferred from homology"/>
<organism evidence="9 10">
    <name type="scientific">Tautonia sociabilis</name>
    <dbReference type="NCBI Taxonomy" id="2080755"/>
    <lineage>
        <taxon>Bacteria</taxon>
        <taxon>Pseudomonadati</taxon>
        <taxon>Planctomycetota</taxon>
        <taxon>Planctomycetia</taxon>
        <taxon>Isosphaerales</taxon>
        <taxon>Isosphaeraceae</taxon>
        <taxon>Tautonia</taxon>
    </lineage>
</organism>
<dbReference type="HAMAP" id="MF_00378">
    <property type="entry name" value="Exonuc_7_L"/>
    <property type="match status" value="1"/>
</dbReference>
<dbReference type="PANTHER" id="PTHR30008">
    <property type="entry name" value="EXODEOXYRIBONUCLEASE 7 LARGE SUBUNIT"/>
    <property type="match status" value="1"/>
</dbReference>
<dbReference type="PANTHER" id="PTHR30008:SF0">
    <property type="entry name" value="EXODEOXYRIBONUCLEASE 7 LARGE SUBUNIT"/>
    <property type="match status" value="1"/>
</dbReference>
<keyword evidence="4 5" id="KW-0269">Exonuclease</keyword>
<evidence type="ECO:0000313" key="9">
    <source>
        <dbReference type="EMBL" id="RUL81581.1"/>
    </source>
</evidence>
<dbReference type="InterPro" id="IPR025824">
    <property type="entry name" value="OB-fold_nuc-bd_dom"/>
</dbReference>
<keyword evidence="3 5" id="KW-0378">Hydrolase</keyword>
<dbReference type="GO" id="GO:0003676">
    <property type="term" value="F:nucleic acid binding"/>
    <property type="evidence" value="ECO:0007669"/>
    <property type="project" value="InterPro"/>
</dbReference>
<dbReference type="Pfam" id="PF02601">
    <property type="entry name" value="Exonuc_VII_L"/>
    <property type="match status" value="1"/>
</dbReference>
<feature type="non-terminal residue" evidence="9">
    <location>
        <position position="428"/>
    </location>
</feature>
<dbReference type="InterPro" id="IPR003753">
    <property type="entry name" value="Exonuc_VII_L"/>
</dbReference>
<feature type="domain" description="Exonuclease VII large subunit C-terminal" evidence="7">
    <location>
        <begin position="149"/>
        <end position="325"/>
    </location>
</feature>
<dbReference type="GO" id="GO:0009318">
    <property type="term" value="C:exodeoxyribonuclease VII complex"/>
    <property type="evidence" value="ECO:0007669"/>
    <property type="project" value="UniProtKB-UniRule"/>
</dbReference>
<evidence type="ECO:0000256" key="5">
    <source>
        <dbReference type="RuleBase" id="RU004355"/>
    </source>
</evidence>
<comment type="caution">
    <text evidence="9">The sequence shown here is derived from an EMBL/GenBank/DDBJ whole genome shotgun (WGS) entry which is preliminary data.</text>
</comment>
<feature type="domain" description="OB-fold nucleic acid binding" evidence="8">
    <location>
        <begin position="33"/>
        <end position="126"/>
    </location>
</feature>
<dbReference type="InterPro" id="IPR020579">
    <property type="entry name" value="Exonuc_VII_lsu_C"/>
</dbReference>
<dbReference type="Proteomes" id="UP000280296">
    <property type="component" value="Unassembled WGS sequence"/>
</dbReference>
<accession>A0A432MD56</accession>
<dbReference type="OrthoDB" id="9802795at2"/>
<dbReference type="EMBL" id="RYZH01000091">
    <property type="protein sequence ID" value="RUL81581.1"/>
    <property type="molecule type" value="Genomic_DNA"/>
</dbReference>
<feature type="compositionally biased region" description="Low complexity" evidence="6">
    <location>
        <begin position="407"/>
        <end position="418"/>
    </location>
</feature>
<dbReference type="CDD" id="cd04489">
    <property type="entry name" value="ExoVII_LU_OBF"/>
    <property type="match status" value="1"/>
</dbReference>
<keyword evidence="10" id="KW-1185">Reference proteome</keyword>
<reference evidence="9 10" key="1">
    <citation type="submission" date="2018-12" db="EMBL/GenBank/DDBJ databases">
        <authorList>
            <person name="Toschakov S.V."/>
        </authorList>
    </citation>
    <scope>NUCLEOTIDE SEQUENCE [LARGE SCALE GENOMIC DNA]</scope>
    <source>
        <strain evidence="9 10">GM2012</strain>
    </source>
</reference>
<dbReference type="GO" id="GO:0008855">
    <property type="term" value="F:exodeoxyribonuclease VII activity"/>
    <property type="evidence" value="ECO:0007669"/>
    <property type="project" value="UniProtKB-UniRule"/>
</dbReference>
<gene>
    <name evidence="9" type="primary">xseA</name>
    <name evidence="9" type="ORF">TsocGM_24940</name>
</gene>
<evidence type="ECO:0000256" key="6">
    <source>
        <dbReference type="SAM" id="MobiDB-lite"/>
    </source>
</evidence>
<dbReference type="Pfam" id="PF13742">
    <property type="entry name" value="tRNA_anti_2"/>
    <property type="match status" value="1"/>
</dbReference>
<comment type="similarity">
    <text evidence="5">Belongs to the XseA family.</text>
</comment>
<comment type="catalytic activity">
    <reaction evidence="5">
        <text>Exonucleolytic cleavage in either 5'- to 3'- or 3'- to 5'-direction to yield nucleoside 5'-phosphates.</text>
        <dbReference type="EC" id="3.1.11.6"/>
    </reaction>
</comment>
<evidence type="ECO:0000256" key="1">
    <source>
        <dbReference type="ARBA" id="ARBA00022490"/>
    </source>
</evidence>
<evidence type="ECO:0000256" key="2">
    <source>
        <dbReference type="ARBA" id="ARBA00022722"/>
    </source>
</evidence>
<dbReference type="AlphaFoldDB" id="A0A432MD56"/>
<protein>
    <recommendedName>
        <fullName evidence="5">Exodeoxyribonuclease 7 large subunit</fullName>
        <ecNumber evidence="5">3.1.11.6</ecNumber>
    </recommendedName>
</protein>
<comment type="subcellular location">
    <subcellularLocation>
        <location evidence="5">Cytoplasm</location>
    </subcellularLocation>
</comment>
<dbReference type="RefSeq" id="WP_126728176.1">
    <property type="nucleotide sequence ID" value="NZ_RYZH01000091.1"/>
</dbReference>
<evidence type="ECO:0000259" key="7">
    <source>
        <dbReference type="Pfam" id="PF02601"/>
    </source>
</evidence>
<evidence type="ECO:0000256" key="3">
    <source>
        <dbReference type="ARBA" id="ARBA00022801"/>
    </source>
</evidence>
<keyword evidence="2 5" id="KW-0540">Nuclease</keyword>
<feature type="region of interest" description="Disordered" evidence="6">
    <location>
        <begin position="395"/>
        <end position="428"/>
    </location>
</feature>
<dbReference type="EC" id="3.1.11.6" evidence="5"/>
<sequence length="428" mass="45426">MPGPSFFDFGHDPDADAIEQEAAVGLPGGPPLLSVSELTALVKEVVETGFADVGVCGEISNLSRPRSGHVYFDIKDEGARIRAVLWRRQAARVPFDLENGLAVRAWGGLDVYPPQGAYQLIVRKIEPEGIGPLELAFRQLCDRLRAEGLFNPARKRPLPPYPARIVVVSSPTGAAVRDVLTVVGRRWPAAELLIAPAKVQGQGAAEEIAAAIALANRVSGVDLILLARGGGSLEDLWAFNEDVVARAIASSEIPVITGVGHETDTTIADLVADCRGPTPSGAAEQAVPDAREVLSRLDAIASRMARALTSRAVDARSRVEALADRAELALTRLLDRRRDRLAALAAQLDALSPLAVLSRGYSLTQRLEDSRVVRSPDDVAPGTLLRTRLASGSILSRVEPSDPLPDAPAADATASPSSEPTDVPRPPR</sequence>
<evidence type="ECO:0000256" key="4">
    <source>
        <dbReference type="ARBA" id="ARBA00022839"/>
    </source>
</evidence>
<evidence type="ECO:0000259" key="8">
    <source>
        <dbReference type="Pfam" id="PF13742"/>
    </source>
</evidence>